<evidence type="ECO:0000256" key="3">
    <source>
        <dbReference type="ARBA" id="ARBA00022801"/>
    </source>
</evidence>
<dbReference type="SUPFAM" id="SSF53182">
    <property type="entry name" value="Pyrrolidone carboxyl peptidase (pyroglutamate aminopeptidase)"/>
    <property type="match status" value="1"/>
</dbReference>
<dbReference type="Proteomes" id="UP001358417">
    <property type="component" value="Unassembled WGS sequence"/>
</dbReference>
<reference evidence="6 7" key="1">
    <citation type="submission" date="2023-08" db="EMBL/GenBank/DDBJ databases">
        <title>Black Yeasts Isolated from many extreme environments.</title>
        <authorList>
            <person name="Coleine C."/>
            <person name="Stajich J.E."/>
            <person name="Selbmann L."/>
        </authorList>
    </citation>
    <scope>NUCLEOTIDE SEQUENCE [LARGE SCALE GENOMIC DNA]</scope>
    <source>
        <strain evidence="6 7">CCFEE 5792</strain>
    </source>
</reference>
<dbReference type="RefSeq" id="XP_064702254.1">
    <property type="nucleotide sequence ID" value="XM_064850985.1"/>
</dbReference>
<name>A0AAV9N1Y9_9EURO</name>
<keyword evidence="2" id="KW-0645">Protease</keyword>
<dbReference type="AlphaFoldDB" id="A0AAV9N1Y9"/>
<dbReference type="EMBL" id="JAVRRD010000029">
    <property type="protein sequence ID" value="KAK5046671.1"/>
    <property type="molecule type" value="Genomic_DNA"/>
</dbReference>
<dbReference type="Gene3D" id="3.40.630.20">
    <property type="entry name" value="Peptidase C15, pyroglutamyl peptidase I-like"/>
    <property type="match status" value="1"/>
</dbReference>
<dbReference type="PANTHER" id="PTHR23402">
    <property type="entry name" value="PROTEASE FAMILY C15 PYROGLUTAMYL-PEPTIDASE I-RELATED"/>
    <property type="match status" value="1"/>
</dbReference>
<evidence type="ECO:0000256" key="2">
    <source>
        <dbReference type="ARBA" id="ARBA00022670"/>
    </source>
</evidence>
<accession>A0AAV9N1Y9</accession>
<keyword evidence="7" id="KW-1185">Reference proteome</keyword>
<proteinExistence type="inferred from homology"/>
<protein>
    <submittedName>
        <fullName evidence="6">Uncharacterized protein</fullName>
    </submittedName>
</protein>
<dbReference type="InterPro" id="IPR036440">
    <property type="entry name" value="Peptidase_C15-like_sf"/>
</dbReference>
<comment type="similarity">
    <text evidence="1">Belongs to the peptidase C15 family.</text>
</comment>
<dbReference type="Pfam" id="PF01470">
    <property type="entry name" value="Peptidase_C15"/>
    <property type="match status" value="1"/>
</dbReference>
<dbReference type="GO" id="GO:0008234">
    <property type="term" value="F:cysteine-type peptidase activity"/>
    <property type="evidence" value="ECO:0007669"/>
    <property type="project" value="UniProtKB-KW"/>
</dbReference>
<dbReference type="GeneID" id="89975598"/>
<feature type="region of interest" description="Disordered" evidence="5">
    <location>
        <begin position="188"/>
        <end position="207"/>
    </location>
</feature>
<organism evidence="6 7">
    <name type="scientific">Exophiala bonariae</name>
    <dbReference type="NCBI Taxonomy" id="1690606"/>
    <lineage>
        <taxon>Eukaryota</taxon>
        <taxon>Fungi</taxon>
        <taxon>Dikarya</taxon>
        <taxon>Ascomycota</taxon>
        <taxon>Pezizomycotina</taxon>
        <taxon>Eurotiomycetes</taxon>
        <taxon>Chaetothyriomycetidae</taxon>
        <taxon>Chaetothyriales</taxon>
        <taxon>Herpotrichiellaceae</taxon>
        <taxon>Exophiala</taxon>
    </lineage>
</organism>
<keyword evidence="4" id="KW-0788">Thiol protease</keyword>
<sequence>MGDAGPPTPPPSLAQDVESISGIEADHSAPLREIKVLVTGFGPFKSFLINPSWLITSALPEEILPHSSYPSDESSAIKPYRIRITINPSPVRVAYNTVSTAFPDLLAQHNPDFVLHIGMAGGRDCYSLETRGHRDGYRIKDVDDNDGFSCGELVWKREGVPDCLLVHWDEDDVLRRWEQGVEKGLSERGFLAGGSTPAPAANTTIPLPKGFTGPIRTVWGTVAGSVSRAEENRKKGVVKLSRDAGRFLCEYAFFESLSRRWIDAMRYNTPDDGKASPTSSAAETVIPDSANSAGDSSNHKRALALERLGKVAFLHVPGRTGVDDINLGVMIAEEAIRALVGSWEDGYRRDRKAKITQTASSGLKDGEVAKKFTDQNSEIDTGVASVGGSGNGNGSTPTVAVIQGEVTLMPGVGVGIEDLGRVKWKS</sequence>
<dbReference type="GO" id="GO:0006508">
    <property type="term" value="P:proteolysis"/>
    <property type="evidence" value="ECO:0007669"/>
    <property type="project" value="UniProtKB-KW"/>
</dbReference>
<evidence type="ECO:0000256" key="1">
    <source>
        <dbReference type="ARBA" id="ARBA00006641"/>
    </source>
</evidence>
<gene>
    <name evidence="6" type="ORF">LTR84_007432</name>
</gene>
<evidence type="ECO:0000313" key="6">
    <source>
        <dbReference type="EMBL" id="KAK5046671.1"/>
    </source>
</evidence>
<dbReference type="InterPro" id="IPR016125">
    <property type="entry name" value="Peptidase_C15-like"/>
</dbReference>
<keyword evidence="3" id="KW-0378">Hydrolase</keyword>
<evidence type="ECO:0000256" key="4">
    <source>
        <dbReference type="ARBA" id="ARBA00022807"/>
    </source>
</evidence>
<evidence type="ECO:0000313" key="7">
    <source>
        <dbReference type="Proteomes" id="UP001358417"/>
    </source>
</evidence>
<dbReference type="PANTHER" id="PTHR23402:SF1">
    <property type="entry name" value="PYROGLUTAMYL-PEPTIDASE I"/>
    <property type="match status" value="1"/>
</dbReference>
<evidence type="ECO:0000256" key="5">
    <source>
        <dbReference type="SAM" id="MobiDB-lite"/>
    </source>
</evidence>
<comment type="caution">
    <text evidence="6">The sequence shown here is derived from an EMBL/GenBank/DDBJ whole genome shotgun (WGS) entry which is preliminary data.</text>
</comment>